<reference evidence="2" key="1">
    <citation type="journal article" date="2021" name="PeerJ">
        <title>Extensive microbial diversity within the chicken gut microbiome revealed by metagenomics and culture.</title>
        <authorList>
            <person name="Gilroy R."/>
            <person name="Ravi A."/>
            <person name="Getino M."/>
            <person name="Pursley I."/>
            <person name="Horton D.L."/>
            <person name="Alikhan N.F."/>
            <person name="Baker D."/>
            <person name="Gharbi K."/>
            <person name="Hall N."/>
            <person name="Watson M."/>
            <person name="Adriaenssens E.M."/>
            <person name="Foster-Nyarko E."/>
            <person name="Jarju S."/>
            <person name="Secka A."/>
            <person name="Antonio M."/>
            <person name="Oren A."/>
            <person name="Chaudhuri R.R."/>
            <person name="La Ragione R."/>
            <person name="Hildebrand F."/>
            <person name="Pallen M.J."/>
        </authorList>
    </citation>
    <scope>NUCLEOTIDE SEQUENCE</scope>
    <source>
        <strain evidence="2">USAMLcec2-132</strain>
    </source>
</reference>
<dbReference type="Pfam" id="PF00403">
    <property type="entry name" value="HMA"/>
    <property type="match status" value="1"/>
</dbReference>
<dbReference type="EMBL" id="DWWS01000073">
    <property type="protein sequence ID" value="HJC25843.1"/>
    <property type="molecule type" value="Genomic_DNA"/>
</dbReference>
<dbReference type="InterPro" id="IPR036163">
    <property type="entry name" value="HMA_dom_sf"/>
</dbReference>
<evidence type="ECO:0000313" key="3">
    <source>
        <dbReference type="Proteomes" id="UP000823891"/>
    </source>
</evidence>
<evidence type="ECO:0000259" key="1">
    <source>
        <dbReference type="Pfam" id="PF00403"/>
    </source>
</evidence>
<dbReference type="Proteomes" id="UP000823891">
    <property type="component" value="Unassembled WGS sequence"/>
</dbReference>
<dbReference type="GO" id="GO:0046872">
    <property type="term" value="F:metal ion binding"/>
    <property type="evidence" value="ECO:0007669"/>
    <property type="project" value="InterPro"/>
</dbReference>
<accession>A0A9D2SRS0</accession>
<dbReference type="InterPro" id="IPR006121">
    <property type="entry name" value="HMA_dom"/>
</dbReference>
<protein>
    <submittedName>
        <fullName evidence="2">TIGR04076 family protein</fullName>
    </submittedName>
</protein>
<dbReference type="Gene3D" id="3.30.70.100">
    <property type="match status" value="1"/>
</dbReference>
<sequence>MQHKVKVTVIDKKLYPELQAQFCADPAAGACPCYNVGDEFIFERYGAADDFWHIGQNTLRQTAAQPEAVAGGSAFPHCSEAWDAISRYIYAGLQGGSIMRGWMNDERVMIACCSDGTRPVIFKIERMDYQVLHIDGIACEKCRDRIREALSGIAGVTSVVFRDGFTEVYVQHQVKEDALKAAVEGCGAYTVLGVE</sequence>
<name>A0A9D2SRS0_9FIRM</name>
<reference evidence="2" key="2">
    <citation type="submission" date="2021-04" db="EMBL/GenBank/DDBJ databases">
        <authorList>
            <person name="Gilroy R."/>
        </authorList>
    </citation>
    <scope>NUCLEOTIDE SEQUENCE</scope>
    <source>
        <strain evidence="2">USAMLcec2-132</strain>
    </source>
</reference>
<dbReference type="AlphaFoldDB" id="A0A9D2SRS0"/>
<dbReference type="InterPro" id="IPR023811">
    <property type="entry name" value="CHP04076"/>
</dbReference>
<gene>
    <name evidence="2" type="ORF">H9761_19470</name>
</gene>
<dbReference type="NCBIfam" id="TIGR04076">
    <property type="entry name" value="TIGR04076 family protein"/>
    <property type="match status" value="1"/>
</dbReference>
<dbReference type="SUPFAM" id="SSF55008">
    <property type="entry name" value="HMA, heavy metal-associated domain"/>
    <property type="match status" value="1"/>
</dbReference>
<evidence type="ECO:0000313" key="2">
    <source>
        <dbReference type="EMBL" id="HJC25843.1"/>
    </source>
</evidence>
<comment type="caution">
    <text evidence="2">The sequence shown here is derived from an EMBL/GenBank/DDBJ whole genome shotgun (WGS) entry which is preliminary data.</text>
</comment>
<proteinExistence type="predicted"/>
<organism evidence="2 3">
    <name type="scientific">Candidatus Eisenbergiella merdavium</name>
    <dbReference type="NCBI Taxonomy" id="2838551"/>
    <lineage>
        <taxon>Bacteria</taxon>
        <taxon>Bacillati</taxon>
        <taxon>Bacillota</taxon>
        <taxon>Clostridia</taxon>
        <taxon>Lachnospirales</taxon>
        <taxon>Lachnospiraceae</taxon>
        <taxon>Eisenbergiella</taxon>
    </lineage>
</organism>
<feature type="domain" description="HMA" evidence="1">
    <location>
        <begin position="131"/>
        <end position="187"/>
    </location>
</feature>